<feature type="coiled-coil region" evidence="2">
    <location>
        <begin position="1167"/>
        <end position="1215"/>
    </location>
</feature>
<feature type="domain" description="Disease resistance protein At4g27190-like leucine-rich repeats" evidence="4">
    <location>
        <begin position="693"/>
        <end position="833"/>
    </location>
</feature>
<protein>
    <submittedName>
        <fullName evidence="5">Disease resistance protein</fullName>
    </submittedName>
</protein>
<feature type="compositionally biased region" description="Polar residues" evidence="3">
    <location>
        <begin position="992"/>
        <end position="1004"/>
    </location>
</feature>
<gene>
    <name evidence="5" type="ORF">O6P43_016895</name>
</gene>
<keyword evidence="1" id="KW-0611">Plant defense</keyword>
<dbReference type="PANTHER" id="PTHR33463">
    <property type="entry name" value="NB-ARC DOMAIN-CONTAINING PROTEIN-RELATED"/>
    <property type="match status" value="1"/>
</dbReference>
<feature type="region of interest" description="Disordered" evidence="3">
    <location>
        <begin position="992"/>
        <end position="1057"/>
    </location>
</feature>
<evidence type="ECO:0000256" key="1">
    <source>
        <dbReference type="ARBA" id="ARBA00022821"/>
    </source>
</evidence>
<organism evidence="5 6">
    <name type="scientific">Quillaja saponaria</name>
    <name type="common">Soap bark tree</name>
    <dbReference type="NCBI Taxonomy" id="32244"/>
    <lineage>
        <taxon>Eukaryota</taxon>
        <taxon>Viridiplantae</taxon>
        <taxon>Streptophyta</taxon>
        <taxon>Embryophyta</taxon>
        <taxon>Tracheophyta</taxon>
        <taxon>Spermatophyta</taxon>
        <taxon>Magnoliopsida</taxon>
        <taxon>eudicotyledons</taxon>
        <taxon>Gunneridae</taxon>
        <taxon>Pentapetalae</taxon>
        <taxon>rosids</taxon>
        <taxon>fabids</taxon>
        <taxon>Fabales</taxon>
        <taxon>Quillajaceae</taxon>
        <taxon>Quillaja</taxon>
    </lineage>
</organism>
<dbReference type="Gene3D" id="3.80.10.10">
    <property type="entry name" value="Ribonuclease Inhibitor"/>
    <property type="match status" value="4"/>
</dbReference>
<evidence type="ECO:0000256" key="3">
    <source>
        <dbReference type="SAM" id="MobiDB-lite"/>
    </source>
</evidence>
<dbReference type="EMBL" id="JARAOO010000007">
    <property type="protein sequence ID" value="KAJ7961567.1"/>
    <property type="molecule type" value="Genomic_DNA"/>
</dbReference>
<keyword evidence="2" id="KW-0175">Coiled coil</keyword>
<feature type="domain" description="Disease resistance protein At4g27190-like leucine-rich repeats" evidence="4">
    <location>
        <begin position="527"/>
        <end position="633"/>
    </location>
</feature>
<comment type="caution">
    <text evidence="5">The sequence shown here is derived from an EMBL/GenBank/DDBJ whole genome shotgun (WGS) entry which is preliminary data.</text>
</comment>
<feature type="domain" description="Disease resistance protein At4g27190-like leucine-rich repeats" evidence="4">
    <location>
        <begin position="40"/>
        <end position="155"/>
    </location>
</feature>
<keyword evidence="6" id="KW-1185">Reference proteome</keyword>
<proteinExistence type="predicted"/>
<evidence type="ECO:0000313" key="6">
    <source>
        <dbReference type="Proteomes" id="UP001163823"/>
    </source>
</evidence>
<sequence>MVSDSDHEQRADQGGEFISVGVGSVSESITYVPMPIFSGNALFTSTWIQCFPRLKKLSLMGCGAFEVLFSLGESQSQVMGSTATLLPQLNEMKIQDFDKLTHIWRSTGIATNEIQGFHNLTTLLVVKCNSLRYVFTPSIASRLTQLQKLEITSCEGMETVVEGGLQLHFNIDAEKEEVVLFQRLSYFKLSCLHNLESICPDPYNIIWPSLKQLDVLDCSKLNICSSPACQRIAEPVGNIVAVPSSNSTSRIPSLQECGNGFLIRCLSCESTYTFSKSESNCQDAGKGKNKDKLAVTSSPGVKEKFDSIRTCRSYHLIGGLENLEELELDMCKSTEAMFEVAENSDVFKCIKKIKLCRLRKLICIWKAGSNGIIPQGCIGFENLTSLVVNECDMLRKLFPSSVQKHLVNLQEIQVSNCQMLEEIVEIRGELDKRFIISFPQLKSLNLGNLPKLSSFDQGAYDLKWPSMKKIIMTRFHDYKVFSLAVPLSPVIEAMEISFPRHSHELLPRQQVPSSKEDFGIPKHFFSTSMLQNVERLELEHWDLLEVVIQVQNLSNPISSLNCLKEMVLRNLPNLKQICMTCSPKMKVESRRGMACFPSVEIIDVQDVPNLVSFTNHHCTLELSFLQELKVRDCPKLKTFASSFPREEDIDNKDTELQAQLESDASTTIHQFNNKMVPVVQSQEFYSFGGRVDFKSIEHDRLLLESFTKCTKLKVGGCEQLSNVVPSNMIHRFQHLEELNITKCDSLVEVFESKGDVDDATDQGDAMMLYELKEMVLHQLRKLRHIWNKNHSQVLGFQKLRNLKIVGCSSLKSVLSPSMARSLVLLKVLEIRGCLNMVDIVTKEYEKSIEGRLNKADLKIIFPELLELELFDLPNLKCFHPGSYNFEFPSCKSVTIEECSMIETFSCKIVSTPQLKRVQISKGSHCLHTAFMEDLNAAIQHAYSKEIKVREGNQGEVHAVVGVPEPRVIYLDQDKDRNTVPPPFSRESMQFLTSGTSVASTSNPEIQIPPPSSRDEAEMQPTSTSSSTPPIPSTTPPLLHVHIHPTSSPPSTPTSVSTMISTQASDLGEFRGFGPIKKEYIPLLEEVISKHDPHIWTFQENRTRHFAYWAFSALGMLLHFLRSVKIKDISTEMKEEFAKLWCEAETFGFDMGWLTPYYEQVMKLGELDDAKMKEVKELEEKVLSLQARVVCLKQKLEEAEKELTEMNLELAKAKKDLTNPDSVIWF</sequence>
<dbReference type="KEGG" id="qsa:O6P43_016895"/>
<dbReference type="InterPro" id="IPR057135">
    <property type="entry name" value="At4g27190-like_LRR"/>
</dbReference>
<dbReference type="PANTHER" id="PTHR33463:SF209">
    <property type="entry name" value="DISEASE RESISTANCE PROTEIN RPS2-LIKE"/>
    <property type="match status" value="1"/>
</dbReference>
<evidence type="ECO:0000259" key="4">
    <source>
        <dbReference type="Pfam" id="PF23247"/>
    </source>
</evidence>
<dbReference type="SUPFAM" id="SSF52058">
    <property type="entry name" value="L domain-like"/>
    <property type="match status" value="3"/>
</dbReference>
<evidence type="ECO:0000256" key="2">
    <source>
        <dbReference type="SAM" id="Coils"/>
    </source>
</evidence>
<dbReference type="InterPro" id="IPR050905">
    <property type="entry name" value="Plant_NBS-LRR"/>
</dbReference>
<accession>A0AAD7LP55</accession>
<dbReference type="Proteomes" id="UP001163823">
    <property type="component" value="Chromosome 7"/>
</dbReference>
<reference evidence="5" key="1">
    <citation type="journal article" date="2023" name="Science">
        <title>Elucidation of the pathway for biosynthesis of saponin adjuvants from the soapbark tree.</title>
        <authorList>
            <person name="Reed J."/>
            <person name="Orme A."/>
            <person name="El-Demerdash A."/>
            <person name="Owen C."/>
            <person name="Martin L.B.B."/>
            <person name="Misra R.C."/>
            <person name="Kikuchi S."/>
            <person name="Rejzek M."/>
            <person name="Martin A.C."/>
            <person name="Harkess A."/>
            <person name="Leebens-Mack J."/>
            <person name="Louveau T."/>
            <person name="Stephenson M.J."/>
            <person name="Osbourn A."/>
        </authorList>
    </citation>
    <scope>NUCLEOTIDE SEQUENCE</scope>
    <source>
        <strain evidence="5">S10</strain>
    </source>
</reference>
<evidence type="ECO:0000313" key="5">
    <source>
        <dbReference type="EMBL" id="KAJ7961567.1"/>
    </source>
</evidence>
<dbReference type="InterPro" id="IPR032675">
    <property type="entry name" value="LRR_dom_sf"/>
</dbReference>
<dbReference type="Pfam" id="PF23247">
    <property type="entry name" value="LRR_RPS2"/>
    <property type="match status" value="4"/>
</dbReference>
<name>A0AAD7LP55_QUISA</name>
<dbReference type="AlphaFoldDB" id="A0AAD7LP55"/>
<feature type="domain" description="Disease resistance protein At4g27190-like leucine-rich repeats" evidence="4">
    <location>
        <begin position="306"/>
        <end position="418"/>
    </location>
</feature>